<dbReference type="AlphaFoldDB" id="A0A4Y2PRR3"/>
<gene>
    <name evidence="2" type="ORF">AVEN_110486_1</name>
</gene>
<reference evidence="2 3" key="1">
    <citation type="journal article" date="2019" name="Sci. Rep.">
        <title>Orb-weaving spider Araneus ventricosus genome elucidates the spidroin gene catalogue.</title>
        <authorList>
            <person name="Kono N."/>
            <person name="Nakamura H."/>
            <person name="Ohtoshi R."/>
            <person name="Moran D.A.P."/>
            <person name="Shinohara A."/>
            <person name="Yoshida Y."/>
            <person name="Fujiwara M."/>
            <person name="Mori M."/>
            <person name="Tomita M."/>
            <person name="Arakawa K."/>
        </authorList>
    </citation>
    <scope>NUCLEOTIDE SEQUENCE [LARGE SCALE GENOMIC DNA]</scope>
</reference>
<protein>
    <submittedName>
        <fullName evidence="2">Uncharacterized protein</fullName>
    </submittedName>
</protein>
<evidence type="ECO:0000256" key="1">
    <source>
        <dbReference type="SAM" id="MobiDB-lite"/>
    </source>
</evidence>
<evidence type="ECO:0000313" key="3">
    <source>
        <dbReference type="Proteomes" id="UP000499080"/>
    </source>
</evidence>
<accession>A0A4Y2PRR3</accession>
<name>A0A4Y2PRR3_ARAVE</name>
<feature type="region of interest" description="Disordered" evidence="1">
    <location>
        <begin position="39"/>
        <end position="91"/>
    </location>
</feature>
<comment type="caution">
    <text evidence="2">The sequence shown here is derived from an EMBL/GenBank/DDBJ whole genome shotgun (WGS) entry which is preliminary data.</text>
</comment>
<feature type="compositionally biased region" description="Basic and acidic residues" evidence="1">
    <location>
        <begin position="43"/>
        <end position="65"/>
    </location>
</feature>
<dbReference type="EMBL" id="BGPR01012100">
    <property type="protein sequence ID" value="GBN54565.1"/>
    <property type="molecule type" value="Genomic_DNA"/>
</dbReference>
<dbReference type="Proteomes" id="UP000499080">
    <property type="component" value="Unassembled WGS sequence"/>
</dbReference>
<keyword evidence="3" id="KW-1185">Reference proteome</keyword>
<organism evidence="2 3">
    <name type="scientific">Araneus ventricosus</name>
    <name type="common">Orbweaver spider</name>
    <name type="synonym">Epeira ventricosa</name>
    <dbReference type="NCBI Taxonomy" id="182803"/>
    <lineage>
        <taxon>Eukaryota</taxon>
        <taxon>Metazoa</taxon>
        <taxon>Ecdysozoa</taxon>
        <taxon>Arthropoda</taxon>
        <taxon>Chelicerata</taxon>
        <taxon>Arachnida</taxon>
        <taxon>Araneae</taxon>
        <taxon>Araneomorphae</taxon>
        <taxon>Entelegynae</taxon>
        <taxon>Araneoidea</taxon>
        <taxon>Araneidae</taxon>
        <taxon>Araneus</taxon>
    </lineage>
</organism>
<proteinExistence type="predicted"/>
<sequence length="91" mass="10887">MNSGNECVNQQHHLSHFARFYKRNRRQCEELPEKSLPTSFGERCLRRRSDPHDKEVLDRRPDRKARLPSPQVHHPKAEQVIRPTYTKRSQS</sequence>
<evidence type="ECO:0000313" key="2">
    <source>
        <dbReference type="EMBL" id="GBN54565.1"/>
    </source>
</evidence>